<name>A0A2A5RZM1_9LACT</name>
<comment type="caution">
    <text evidence="1">The sequence shown here is derived from an EMBL/GenBank/DDBJ whole genome shotgun (WGS) entry which is preliminary data.</text>
</comment>
<evidence type="ECO:0000313" key="2">
    <source>
        <dbReference type="Proteomes" id="UP000242246"/>
    </source>
</evidence>
<dbReference type="STRING" id="1348632.GCA_001591745_00890"/>
<dbReference type="AlphaFoldDB" id="A0A2A5RZM1"/>
<dbReference type="EMBL" id="JXJX01000007">
    <property type="protein sequence ID" value="PCS06654.1"/>
    <property type="molecule type" value="Genomic_DNA"/>
</dbReference>
<evidence type="ECO:0000313" key="1">
    <source>
        <dbReference type="EMBL" id="PCS06654.1"/>
    </source>
</evidence>
<keyword evidence="2" id="KW-1185">Reference proteome</keyword>
<gene>
    <name evidence="1" type="ORF">RU87_GL001507</name>
</gene>
<sequence>MKLGTPFDHFLTHDYSQVNKNDQIAYLKKHEKEMTDYVKAQNSKVTSVQWDWESVKVETVQPNAGGIPTGDKYKEMIIKGGFNNIKESSVTLNFDYDIDKVFPSINDMMWSSDSLRVVKEINDVKVGVNYE</sequence>
<protein>
    <submittedName>
        <fullName evidence="1">Uncharacterized protein</fullName>
    </submittedName>
</protein>
<dbReference type="RefSeq" id="WP_231860436.1">
    <property type="nucleotide sequence ID" value="NZ_JXJX01000007.1"/>
</dbReference>
<organism evidence="1 2">
    <name type="scientific">Pseudolactococcus plantarum</name>
    <dbReference type="NCBI Taxonomy" id="1365"/>
    <lineage>
        <taxon>Bacteria</taxon>
        <taxon>Bacillati</taxon>
        <taxon>Bacillota</taxon>
        <taxon>Bacilli</taxon>
        <taxon>Lactobacillales</taxon>
        <taxon>Streptococcaceae</taxon>
        <taxon>Pseudolactococcus</taxon>
    </lineage>
</organism>
<accession>A0A2A5RZM1</accession>
<proteinExistence type="predicted"/>
<dbReference type="Proteomes" id="UP000242246">
    <property type="component" value="Unassembled WGS sequence"/>
</dbReference>
<reference evidence="1 2" key="1">
    <citation type="submission" date="2014-12" db="EMBL/GenBank/DDBJ databases">
        <title>Draft genome sequences of 10 type strains of Lactococcus.</title>
        <authorList>
            <person name="Sun Z."/>
            <person name="Zhong Z."/>
            <person name="Liu W."/>
            <person name="Zhang W."/>
            <person name="Zhang H."/>
        </authorList>
    </citation>
    <scope>NUCLEOTIDE SEQUENCE [LARGE SCALE GENOMIC DNA]</scope>
    <source>
        <strain evidence="1 2">DSM 20686</strain>
    </source>
</reference>